<dbReference type="InterPro" id="IPR052018">
    <property type="entry name" value="PHP_domain"/>
</dbReference>
<organism evidence="3">
    <name type="scientific">Hexamita inflata</name>
    <dbReference type="NCBI Taxonomy" id="28002"/>
    <lineage>
        <taxon>Eukaryota</taxon>
        <taxon>Metamonada</taxon>
        <taxon>Diplomonadida</taxon>
        <taxon>Hexamitidae</taxon>
        <taxon>Hexamitinae</taxon>
        <taxon>Hexamita</taxon>
    </lineage>
</organism>
<dbReference type="EMBL" id="CAXDID020000157">
    <property type="protein sequence ID" value="CAL6043351.1"/>
    <property type="molecule type" value="Genomic_DNA"/>
</dbReference>
<reference evidence="3" key="1">
    <citation type="submission" date="2023-06" db="EMBL/GenBank/DDBJ databases">
        <authorList>
            <person name="Kurt Z."/>
        </authorList>
    </citation>
    <scope>NUCLEOTIDE SEQUENCE</scope>
</reference>
<dbReference type="EMBL" id="CATOUU010000869">
    <property type="protein sequence ID" value="CAI9955936.1"/>
    <property type="molecule type" value="Genomic_DNA"/>
</dbReference>
<evidence type="ECO:0000313" key="3">
    <source>
        <dbReference type="EMBL" id="CAI9956717.1"/>
    </source>
</evidence>
<protein>
    <submittedName>
        <fullName evidence="3">Putative</fullName>
    </submittedName>
</protein>
<dbReference type="PANTHER" id="PTHR42924:SF3">
    <property type="entry name" value="POLYMERASE_HISTIDINOL PHOSPHATASE N-TERMINAL DOMAIN-CONTAINING PROTEIN"/>
    <property type="match status" value="1"/>
</dbReference>
<dbReference type="SUPFAM" id="SSF89550">
    <property type="entry name" value="PHP domain-like"/>
    <property type="match status" value="1"/>
</dbReference>
<evidence type="ECO:0000313" key="4">
    <source>
        <dbReference type="EMBL" id="CAL6043351.1"/>
    </source>
</evidence>
<dbReference type="SMART" id="SM00481">
    <property type="entry name" value="POLIIIAc"/>
    <property type="match status" value="1"/>
</dbReference>
<dbReference type="EMBL" id="CAXDID020000179">
    <property type="protein sequence ID" value="CAL6049350.1"/>
    <property type="molecule type" value="Genomic_DNA"/>
</dbReference>
<accession>A0AA86QMN8</accession>
<reference evidence="4 6" key="2">
    <citation type="submission" date="2024-07" db="EMBL/GenBank/DDBJ databases">
        <authorList>
            <person name="Akdeniz Z."/>
        </authorList>
    </citation>
    <scope>NUCLEOTIDE SEQUENCE [LARGE SCALE GENOMIC DNA]</scope>
</reference>
<evidence type="ECO:0000313" key="5">
    <source>
        <dbReference type="EMBL" id="CAL6049350.1"/>
    </source>
</evidence>
<evidence type="ECO:0000259" key="1">
    <source>
        <dbReference type="SMART" id="SM00481"/>
    </source>
</evidence>
<name>A0AA86QMN8_9EUKA</name>
<dbReference type="Gene3D" id="3.20.20.140">
    <property type="entry name" value="Metal-dependent hydrolases"/>
    <property type="match status" value="1"/>
</dbReference>
<proteinExistence type="predicted"/>
<evidence type="ECO:0000313" key="2">
    <source>
        <dbReference type="EMBL" id="CAI9955936.1"/>
    </source>
</evidence>
<dbReference type="AlphaFoldDB" id="A0AA86QMN8"/>
<evidence type="ECO:0000313" key="6">
    <source>
        <dbReference type="Proteomes" id="UP001642409"/>
    </source>
</evidence>
<dbReference type="GO" id="GO:0004534">
    <property type="term" value="F:5'-3' RNA exonuclease activity"/>
    <property type="evidence" value="ECO:0007669"/>
    <property type="project" value="TreeGrafter"/>
</dbReference>
<dbReference type="InterPro" id="IPR003141">
    <property type="entry name" value="Pol/His_phosphatase_N"/>
</dbReference>
<sequence>MNVDLHLHTTLSDGSLSPSQLFAKLQQNEVRLFSLTDHDLLQPEDIISQFSFNPKKDFFVYIPGVEISVKSASNRSYHILLYFKPILVNPELCPIFLFKFLTLGAETDYSNLIPILNKTKTNRKNRLNQILAKYDLNESDFYKQYSFEGTKLIRKYLNANQIDIDEKTIKKQFEMETPFFNELKHIQCTMSLAHPGSYGYTKQQIEEDMDEFRTHPGFKAVETDRRIDLDEYCKKYSLKRTKGSDYHNKGQVGYPMKLANVVELLEMLFEQ</sequence>
<dbReference type="PANTHER" id="PTHR42924">
    <property type="entry name" value="EXONUCLEASE"/>
    <property type="match status" value="1"/>
</dbReference>
<comment type="caution">
    <text evidence="3">The sequence shown here is derived from an EMBL/GenBank/DDBJ whole genome shotgun (WGS) entry which is preliminary data.</text>
</comment>
<keyword evidence="6" id="KW-1185">Reference proteome</keyword>
<dbReference type="Proteomes" id="UP001642409">
    <property type="component" value="Unassembled WGS sequence"/>
</dbReference>
<dbReference type="EMBL" id="CATOUU010000879">
    <property type="protein sequence ID" value="CAI9956717.1"/>
    <property type="molecule type" value="Genomic_DNA"/>
</dbReference>
<gene>
    <name evidence="4" type="ORF">HINF_LOCUS40029</name>
    <name evidence="5" type="ORF">HINF_LOCUS43204</name>
    <name evidence="2" type="ORF">HINF_LOCUS43581</name>
    <name evidence="3" type="ORF">HINF_LOCUS44362</name>
</gene>
<dbReference type="GO" id="GO:0035312">
    <property type="term" value="F:5'-3' DNA exonuclease activity"/>
    <property type="evidence" value="ECO:0007669"/>
    <property type="project" value="TreeGrafter"/>
</dbReference>
<dbReference type="InterPro" id="IPR016195">
    <property type="entry name" value="Pol/histidinol_Pase-like"/>
</dbReference>
<feature type="domain" description="Polymerase/histidinol phosphatase N-terminal" evidence="1">
    <location>
        <begin position="3"/>
        <end position="71"/>
    </location>
</feature>